<dbReference type="PROSITE" id="PS51257">
    <property type="entry name" value="PROKAR_LIPOPROTEIN"/>
    <property type="match status" value="1"/>
</dbReference>
<dbReference type="Proteomes" id="UP000199032">
    <property type="component" value="Unassembled WGS sequence"/>
</dbReference>
<dbReference type="STRING" id="1742972.COMA1_11126"/>
<protein>
    <recommendedName>
        <fullName evidence="3">Outer membrane lipoprotein BamD-like domain-containing protein</fullName>
    </recommendedName>
</protein>
<evidence type="ECO:0000313" key="1">
    <source>
        <dbReference type="EMBL" id="CUS33382.1"/>
    </source>
</evidence>
<dbReference type="OrthoDB" id="9812704at2"/>
<reference evidence="1 2" key="1">
    <citation type="submission" date="2015-10" db="EMBL/GenBank/DDBJ databases">
        <authorList>
            <person name="Gilbert D.G."/>
        </authorList>
    </citation>
    <scope>NUCLEOTIDE SEQUENCE [LARGE SCALE GENOMIC DNA]</scope>
    <source>
        <strain evidence="1">COMA1</strain>
    </source>
</reference>
<evidence type="ECO:0008006" key="3">
    <source>
        <dbReference type="Google" id="ProtNLM"/>
    </source>
</evidence>
<accession>A0A0S4LBV1</accession>
<name>A0A0S4LBV1_9BACT</name>
<dbReference type="Gene3D" id="1.25.40.10">
    <property type="entry name" value="Tetratricopeptide repeat domain"/>
    <property type="match status" value="1"/>
</dbReference>
<sequence>MKTARLVLCALCITVLFGCSDKAKELLETAAFEESQSNFPHALEIYQELARTYPESREGEIARARIADLKSRQ</sequence>
<gene>
    <name evidence="1" type="ORF">COMA1_11126</name>
</gene>
<dbReference type="AlphaFoldDB" id="A0A0S4LBV1"/>
<dbReference type="RefSeq" id="WP_090744863.1">
    <property type="nucleotide sequence ID" value="NZ_CZQA01000001.1"/>
</dbReference>
<evidence type="ECO:0000313" key="2">
    <source>
        <dbReference type="Proteomes" id="UP000199032"/>
    </source>
</evidence>
<organism evidence="1 2">
    <name type="scientific">Candidatus Nitrospira nitrosa</name>
    <dbReference type="NCBI Taxonomy" id="1742972"/>
    <lineage>
        <taxon>Bacteria</taxon>
        <taxon>Pseudomonadati</taxon>
        <taxon>Nitrospirota</taxon>
        <taxon>Nitrospiria</taxon>
        <taxon>Nitrospirales</taxon>
        <taxon>Nitrospiraceae</taxon>
        <taxon>Nitrospira</taxon>
    </lineage>
</organism>
<dbReference type="InterPro" id="IPR011990">
    <property type="entry name" value="TPR-like_helical_dom_sf"/>
</dbReference>
<keyword evidence="2" id="KW-1185">Reference proteome</keyword>
<dbReference type="EMBL" id="CZQA01000001">
    <property type="protein sequence ID" value="CUS33382.1"/>
    <property type="molecule type" value="Genomic_DNA"/>
</dbReference>
<proteinExistence type="predicted"/>